<reference evidence="6 7" key="1">
    <citation type="submission" date="2020-08" db="EMBL/GenBank/DDBJ databases">
        <authorList>
            <person name="Seo M.-J."/>
        </authorList>
    </citation>
    <scope>NUCLEOTIDE SEQUENCE [LARGE SCALE GENOMIC DNA]</scope>
    <source>
        <strain evidence="6 7">KIGAM211</strain>
    </source>
</reference>
<dbReference type="EMBL" id="JACKXE010000001">
    <property type="protein sequence ID" value="MBB6627486.1"/>
    <property type="molecule type" value="Genomic_DNA"/>
</dbReference>
<evidence type="ECO:0000313" key="7">
    <source>
        <dbReference type="Proteomes" id="UP000523955"/>
    </source>
</evidence>
<dbReference type="AlphaFoldDB" id="A0A7X0RFS3"/>
<name>A0A7X0RFS3_9ACTN</name>
<dbReference type="InterPro" id="IPR050109">
    <property type="entry name" value="HTH-type_TetR-like_transc_reg"/>
</dbReference>
<keyword evidence="2 4" id="KW-0238">DNA-binding</keyword>
<dbReference type="Pfam" id="PF17754">
    <property type="entry name" value="TetR_C_14"/>
    <property type="match status" value="1"/>
</dbReference>
<protein>
    <submittedName>
        <fullName evidence="6">TetR family transcriptional regulator</fullName>
    </submittedName>
</protein>
<evidence type="ECO:0000313" key="6">
    <source>
        <dbReference type="EMBL" id="MBB6627486.1"/>
    </source>
</evidence>
<dbReference type="Proteomes" id="UP000523955">
    <property type="component" value="Unassembled WGS sequence"/>
</dbReference>
<dbReference type="RefSeq" id="WP_185252640.1">
    <property type="nucleotide sequence ID" value="NZ_JACKXE010000001.1"/>
</dbReference>
<comment type="caution">
    <text evidence="6">The sequence shown here is derived from an EMBL/GenBank/DDBJ whole genome shotgun (WGS) entry which is preliminary data.</text>
</comment>
<sequence>MAVEKSLRDHARDAIRDEVMKHAWSLFAEQGFEATTVEQVAASAGMSRRTFFRYFSGKDELVLERLVESGHRIADALRARPADEAAWPALRAAFQETVEVQERYADRSRPLQIMLREEPGVRSVVLERRRQWHAALCPLVAERLPSRGRTRRPDTRADAVTGSALACLEAAQEVWADHPGAQLGQLLDDAMGAVAPLS</sequence>
<dbReference type="PRINTS" id="PR00455">
    <property type="entry name" value="HTHTETR"/>
</dbReference>
<evidence type="ECO:0000259" key="5">
    <source>
        <dbReference type="PROSITE" id="PS50977"/>
    </source>
</evidence>
<feature type="domain" description="HTH tetR-type" evidence="5">
    <location>
        <begin position="13"/>
        <end position="73"/>
    </location>
</feature>
<dbReference type="PROSITE" id="PS50977">
    <property type="entry name" value="HTH_TETR_2"/>
    <property type="match status" value="1"/>
</dbReference>
<keyword evidence="1" id="KW-0805">Transcription regulation</keyword>
<dbReference type="Gene3D" id="1.10.357.10">
    <property type="entry name" value="Tetracycline Repressor, domain 2"/>
    <property type="match status" value="1"/>
</dbReference>
<dbReference type="Pfam" id="PF00440">
    <property type="entry name" value="TetR_N"/>
    <property type="match status" value="1"/>
</dbReference>
<keyword evidence="3" id="KW-0804">Transcription</keyword>
<dbReference type="GO" id="GO:0003700">
    <property type="term" value="F:DNA-binding transcription factor activity"/>
    <property type="evidence" value="ECO:0007669"/>
    <property type="project" value="TreeGrafter"/>
</dbReference>
<evidence type="ECO:0000256" key="1">
    <source>
        <dbReference type="ARBA" id="ARBA00023015"/>
    </source>
</evidence>
<dbReference type="GO" id="GO:0000976">
    <property type="term" value="F:transcription cis-regulatory region binding"/>
    <property type="evidence" value="ECO:0007669"/>
    <property type="project" value="TreeGrafter"/>
</dbReference>
<dbReference type="PANTHER" id="PTHR30055">
    <property type="entry name" value="HTH-TYPE TRANSCRIPTIONAL REGULATOR RUTR"/>
    <property type="match status" value="1"/>
</dbReference>
<dbReference type="Gene3D" id="1.10.10.60">
    <property type="entry name" value="Homeodomain-like"/>
    <property type="match status" value="1"/>
</dbReference>
<dbReference type="InterPro" id="IPR001647">
    <property type="entry name" value="HTH_TetR"/>
</dbReference>
<keyword evidence="7" id="KW-1185">Reference proteome</keyword>
<dbReference type="PANTHER" id="PTHR30055:SF238">
    <property type="entry name" value="MYCOFACTOCIN BIOSYNTHESIS TRANSCRIPTIONAL REGULATOR MFTR-RELATED"/>
    <property type="match status" value="1"/>
</dbReference>
<accession>A0A7X0RFS3</accession>
<proteinExistence type="predicted"/>
<dbReference type="InterPro" id="IPR041347">
    <property type="entry name" value="MftR_C"/>
</dbReference>
<evidence type="ECO:0000256" key="2">
    <source>
        <dbReference type="ARBA" id="ARBA00023125"/>
    </source>
</evidence>
<dbReference type="SUPFAM" id="SSF46689">
    <property type="entry name" value="Homeodomain-like"/>
    <property type="match status" value="1"/>
</dbReference>
<gene>
    <name evidence="6" type="ORF">H5V45_09140</name>
</gene>
<evidence type="ECO:0000256" key="3">
    <source>
        <dbReference type="ARBA" id="ARBA00023163"/>
    </source>
</evidence>
<feature type="DNA-binding region" description="H-T-H motif" evidence="4">
    <location>
        <begin position="36"/>
        <end position="55"/>
    </location>
</feature>
<evidence type="ECO:0000256" key="4">
    <source>
        <dbReference type="PROSITE-ProRule" id="PRU00335"/>
    </source>
</evidence>
<organism evidence="6 7">
    <name type="scientific">Nocardioides luti</name>
    <dbReference type="NCBI Taxonomy" id="2761101"/>
    <lineage>
        <taxon>Bacteria</taxon>
        <taxon>Bacillati</taxon>
        <taxon>Actinomycetota</taxon>
        <taxon>Actinomycetes</taxon>
        <taxon>Propionibacteriales</taxon>
        <taxon>Nocardioidaceae</taxon>
        <taxon>Nocardioides</taxon>
    </lineage>
</organism>
<dbReference type="InterPro" id="IPR009057">
    <property type="entry name" value="Homeodomain-like_sf"/>
</dbReference>